<dbReference type="HOGENOM" id="CLU_3097668_0_0_3"/>
<dbReference type="STRING" id="118168.MC7420_3449"/>
<dbReference type="Proteomes" id="UP000003835">
    <property type="component" value="Unassembled WGS sequence"/>
</dbReference>
<accession>B4W3D8</accession>
<evidence type="ECO:0000313" key="1">
    <source>
        <dbReference type="EMBL" id="EDX71334.1"/>
    </source>
</evidence>
<reference evidence="1 2" key="1">
    <citation type="submission" date="2008-07" db="EMBL/GenBank/DDBJ databases">
        <authorList>
            <person name="Tandeau de Marsac N."/>
            <person name="Ferriera S."/>
            <person name="Johnson J."/>
            <person name="Kravitz S."/>
            <person name="Beeson K."/>
            <person name="Sutton G."/>
            <person name="Rogers Y.-H."/>
            <person name="Friedman R."/>
            <person name="Frazier M."/>
            <person name="Venter J.C."/>
        </authorList>
    </citation>
    <scope>NUCLEOTIDE SEQUENCE [LARGE SCALE GENOMIC DNA]</scope>
    <source>
        <strain evidence="1 2">PCC 7420</strain>
    </source>
</reference>
<dbReference type="EMBL" id="DS989874">
    <property type="protein sequence ID" value="EDX71334.1"/>
    <property type="molecule type" value="Genomic_DNA"/>
</dbReference>
<proteinExistence type="predicted"/>
<dbReference type="AlphaFoldDB" id="B4W3D8"/>
<gene>
    <name evidence="1" type="ORF">MC7420_3449</name>
</gene>
<keyword evidence="2" id="KW-1185">Reference proteome</keyword>
<evidence type="ECO:0000313" key="2">
    <source>
        <dbReference type="Proteomes" id="UP000003835"/>
    </source>
</evidence>
<name>B4W3D8_9CYAN</name>
<sequence length="51" mass="5928">MLPQLPLPPLLTEQYCYVTRLLLAPTFPSQIAHLNPKRFRDIKSRLPPKSK</sequence>
<organism evidence="1 2">
    <name type="scientific">Coleofasciculus chthonoplastes PCC 7420</name>
    <dbReference type="NCBI Taxonomy" id="118168"/>
    <lineage>
        <taxon>Bacteria</taxon>
        <taxon>Bacillati</taxon>
        <taxon>Cyanobacteriota</taxon>
        <taxon>Cyanophyceae</taxon>
        <taxon>Coleofasciculales</taxon>
        <taxon>Coleofasciculaceae</taxon>
        <taxon>Coleofasciculus</taxon>
    </lineage>
</organism>
<protein>
    <submittedName>
        <fullName evidence="1">Uncharacterized protein</fullName>
    </submittedName>
</protein>